<keyword evidence="2" id="KW-0479">Metal-binding</keyword>
<dbReference type="InterPro" id="IPR027806">
    <property type="entry name" value="HARBI1_dom"/>
</dbReference>
<gene>
    <name evidence="4" type="ORF">NQ317_016273</name>
</gene>
<sequence>MSKMTLFLPVPRNILRDNSNPFERYSNSELLQRIRFSRDVVDTIIRPIVFCNGVLSSMNFITNYVIVKIHKNPFQKVCGALLMLSQSTVCRIVSEVSERLARSLPRFVVASPQCEILDIVIRWPGSAHDSRIFNSSSVCLRLEAGNLPGILLGDSAYAQTRYVYTPLLAPANRAEQRYNNAHIHTRNVVERTFGILKKILEL</sequence>
<evidence type="ECO:0000256" key="1">
    <source>
        <dbReference type="ARBA" id="ARBA00001968"/>
    </source>
</evidence>
<name>A0ABQ9JZ79_9CUCU</name>
<evidence type="ECO:0000259" key="3">
    <source>
        <dbReference type="Pfam" id="PF13359"/>
    </source>
</evidence>
<protein>
    <recommendedName>
        <fullName evidence="3">DDE Tnp4 domain-containing protein</fullName>
    </recommendedName>
</protein>
<organism evidence="4 5">
    <name type="scientific">Molorchus minor</name>
    <dbReference type="NCBI Taxonomy" id="1323400"/>
    <lineage>
        <taxon>Eukaryota</taxon>
        <taxon>Metazoa</taxon>
        <taxon>Ecdysozoa</taxon>
        <taxon>Arthropoda</taxon>
        <taxon>Hexapoda</taxon>
        <taxon>Insecta</taxon>
        <taxon>Pterygota</taxon>
        <taxon>Neoptera</taxon>
        <taxon>Endopterygota</taxon>
        <taxon>Coleoptera</taxon>
        <taxon>Polyphaga</taxon>
        <taxon>Cucujiformia</taxon>
        <taxon>Chrysomeloidea</taxon>
        <taxon>Cerambycidae</taxon>
        <taxon>Lamiinae</taxon>
        <taxon>Monochamini</taxon>
        <taxon>Molorchus</taxon>
    </lineage>
</organism>
<comment type="cofactor">
    <cofactor evidence="1">
        <name>a divalent metal cation</name>
        <dbReference type="ChEBI" id="CHEBI:60240"/>
    </cofactor>
</comment>
<reference evidence="4" key="1">
    <citation type="journal article" date="2023" name="Insect Mol. Biol.">
        <title>Genome sequencing provides insights into the evolution of gene families encoding plant cell wall-degrading enzymes in longhorned beetles.</title>
        <authorList>
            <person name="Shin N.R."/>
            <person name="Okamura Y."/>
            <person name="Kirsch R."/>
            <person name="Pauchet Y."/>
        </authorList>
    </citation>
    <scope>NUCLEOTIDE SEQUENCE</scope>
    <source>
        <strain evidence="4">MMC_N1</strain>
    </source>
</reference>
<dbReference type="Proteomes" id="UP001162164">
    <property type="component" value="Unassembled WGS sequence"/>
</dbReference>
<accession>A0ABQ9JZ79</accession>
<dbReference type="EMBL" id="JAPWTJ010000091">
    <property type="protein sequence ID" value="KAJ8983171.1"/>
    <property type="molecule type" value="Genomic_DNA"/>
</dbReference>
<evidence type="ECO:0000313" key="5">
    <source>
        <dbReference type="Proteomes" id="UP001162164"/>
    </source>
</evidence>
<comment type="caution">
    <text evidence="4">The sequence shown here is derived from an EMBL/GenBank/DDBJ whole genome shotgun (WGS) entry which is preliminary data.</text>
</comment>
<proteinExistence type="predicted"/>
<evidence type="ECO:0000313" key="4">
    <source>
        <dbReference type="EMBL" id="KAJ8983171.1"/>
    </source>
</evidence>
<keyword evidence="5" id="KW-1185">Reference proteome</keyword>
<dbReference type="Pfam" id="PF13359">
    <property type="entry name" value="DDE_Tnp_4"/>
    <property type="match status" value="1"/>
</dbReference>
<evidence type="ECO:0000256" key="2">
    <source>
        <dbReference type="ARBA" id="ARBA00022723"/>
    </source>
</evidence>
<feature type="domain" description="DDE Tnp4" evidence="3">
    <location>
        <begin position="107"/>
        <end position="198"/>
    </location>
</feature>